<dbReference type="Gene3D" id="3.40.50.1820">
    <property type="entry name" value="alpha/beta hydrolase"/>
    <property type="match status" value="1"/>
</dbReference>
<dbReference type="Proteomes" id="UP000261948">
    <property type="component" value="Unassembled WGS sequence"/>
</dbReference>
<dbReference type="PANTHER" id="PTHR43798:SF33">
    <property type="entry name" value="HYDROLASE, PUTATIVE (AFU_ORTHOLOGUE AFUA_2G14860)-RELATED"/>
    <property type="match status" value="1"/>
</dbReference>
<protein>
    <submittedName>
        <fullName evidence="2">Alpha/beta hydrolase</fullName>
    </submittedName>
</protein>
<organism evidence="2 3">
    <name type="scientific">Comamonas testosteroni</name>
    <name type="common">Pseudomonas testosteroni</name>
    <dbReference type="NCBI Taxonomy" id="285"/>
    <lineage>
        <taxon>Bacteria</taxon>
        <taxon>Pseudomonadati</taxon>
        <taxon>Pseudomonadota</taxon>
        <taxon>Betaproteobacteria</taxon>
        <taxon>Burkholderiales</taxon>
        <taxon>Comamonadaceae</taxon>
        <taxon>Comamonas</taxon>
    </lineage>
</organism>
<comment type="caution">
    <text evidence="2">The sequence shown here is derived from an EMBL/GenBank/DDBJ whole genome shotgun (WGS) entry which is preliminary data.</text>
</comment>
<dbReference type="InterPro" id="IPR050266">
    <property type="entry name" value="AB_hydrolase_sf"/>
</dbReference>
<dbReference type="Pfam" id="PF00561">
    <property type="entry name" value="Abhydrolase_1"/>
    <property type="match status" value="1"/>
</dbReference>
<keyword evidence="2" id="KW-0378">Hydrolase</keyword>
<feature type="domain" description="AB hydrolase-1" evidence="1">
    <location>
        <begin position="33"/>
        <end position="275"/>
    </location>
</feature>
<dbReference type="EMBL" id="QURR01000012">
    <property type="protein sequence ID" value="RGE45002.1"/>
    <property type="molecule type" value="Genomic_DNA"/>
</dbReference>
<keyword evidence="3" id="KW-1185">Reference proteome</keyword>
<dbReference type="GO" id="GO:0016020">
    <property type="term" value="C:membrane"/>
    <property type="evidence" value="ECO:0007669"/>
    <property type="project" value="TreeGrafter"/>
</dbReference>
<dbReference type="AlphaFoldDB" id="A0A373FNA6"/>
<accession>A0A373FNA6</accession>
<dbReference type="GO" id="GO:0016787">
    <property type="term" value="F:hydrolase activity"/>
    <property type="evidence" value="ECO:0007669"/>
    <property type="project" value="UniProtKB-KW"/>
</dbReference>
<reference evidence="2 3" key="1">
    <citation type="submission" date="2018-08" db="EMBL/GenBank/DDBJ databases">
        <title>Comamonas testosteroni strain SWCO2.</title>
        <authorList>
            <person name="Jiang N."/>
            <person name="Zhang X.Z."/>
        </authorList>
    </citation>
    <scope>NUCLEOTIDE SEQUENCE [LARGE SCALE GENOMIC DNA]</scope>
    <source>
        <strain evidence="2 3">SWCO2</strain>
    </source>
</reference>
<evidence type="ECO:0000313" key="3">
    <source>
        <dbReference type="Proteomes" id="UP000261948"/>
    </source>
</evidence>
<dbReference type="InterPro" id="IPR029058">
    <property type="entry name" value="AB_hydrolase_fold"/>
</dbReference>
<dbReference type="InterPro" id="IPR000073">
    <property type="entry name" value="AB_hydrolase_1"/>
</dbReference>
<evidence type="ECO:0000313" key="2">
    <source>
        <dbReference type="EMBL" id="RGE45002.1"/>
    </source>
</evidence>
<dbReference type="PANTHER" id="PTHR43798">
    <property type="entry name" value="MONOACYLGLYCEROL LIPASE"/>
    <property type="match status" value="1"/>
</dbReference>
<sequence>MSSMTAVSSCYVQCAGYEIHYMDWQPQAPQRGVVIAWHGLARTGRDMDALAQHLCEQGWRVICPDTLGRGLSQWSRKPREEYLLRFYAQLARELMDALQLGQVHWVGTSMGGAIGTVCASGLFEPSLKSRILTLTLNDNAPELAEAALERIKAYAGQPPVFDTMAELEAFFRKTYQPYGWLSDFEWRKLTETSARRLSDGRLMPHYDPQMVLQFSAHEADYLIWDHYDALQLPVLLLRGVESDLVLKSVAEQMLQRGPGAQGLLNWQEIEGCGHAPALNVPTQLDLVASHLLLRA</sequence>
<gene>
    <name evidence="2" type="ORF">DZC30_11685</name>
</gene>
<name>A0A373FNA6_COMTE</name>
<proteinExistence type="predicted"/>
<dbReference type="OrthoDB" id="8543939at2"/>
<dbReference type="SUPFAM" id="SSF53474">
    <property type="entry name" value="alpha/beta-Hydrolases"/>
    <property type="match status" value="1"/>
</dbReference>
<evidence type="ECO:0000259" key="1">
    <source>
        <dbReference type="Pfam" id="PF00561"/>
    </source>
</evidence>